<feature type="region of interest" description="Disordered" evidence="10">
    <location>
        <begin position="197"/>
        <end position="232"/>
    </location>
</feature>
<dbReference type="PANTHER" id="PTHR14527:SF2">
    <property type="entry name" value="PROTEIN MIS12 HOMOLOG"/>
    <property type="match status" value="1"/>
</dbReference>
<evidence type="ECO:0000256" key="8">
    <source>
        <dbReference type="ARBA" id="ARBA00023306"/>
    </source>
</evidence>
<evidence type="ECO:0000313" key="11">
    <source>
        <dbReference type="EMBL" id="KAK6950272.1"/>
    </source>
</evidence>
<keyword evidence="8" id="KW-0131">Cell cycle</keyword>
<dbReference type="EMBL" id="JBANMG010000008">
    <property type="protein sequence ID" value="KAK6950272.1"/>
    <property type="molecule type" value="Genomic_DNA"/>
</dbReference>
<dbReference type="GO" id="GO:0051301">
    <property type="term" value="P:cell division"/>
    <property type="evidence" value="ECO:0007669"/>
    <property type="project" value="UniProtKB-KW"/>
</dbReference>
<dbReference type="GO" id="GO:0005634">
    <property type="term" value="C:nucleus"/>
    <property type="evidence" value="ECO:0007669"/>
    <property type="project" value="InterPro"/>
</dbReference>
<keyword evidence="7" id="KW-0175">Coiled coil</keyword>
<protein>
    <recommendedName>
        <fullName evidence="13">Kinetochore-associated protein MTW1</fullName>
    </recommendedName>
</protein>
<evidence type="ECO:0000256" key="6">
    <source>
        <dbReference type="ARBA" id="ARBA00022838"/>
    </source>
</evidence>
<evidence type="ECO:0008006" key="13">
    <source>
        <dbReference type="Google" id="ProtNLM"/>
    </source>
</evidence>
<reference evidence="11 12" key="1">
    <citation type="journal article" date="2024" name="Front Chem Biol">
        <title>Unveiling the potential of Daldinia eschscholtzii MFLUCC 19-0629 through bioactivity and bioinformatics studies for enhanced sustainable agriculture production.</title>
        <authorList>
            <person name="Brooks S."/>
            <person name="Weaver J.A."/>
            <person name="Klomchit A."/>
            <person name="Alharthi S.A."/>
            <person name="Onlamun T."/>
            <person name="Nurani R."/>
            <person name="Vong T.K."/>
            <person name="Alberti F."/>
            <person name="Greco C."/>
        </authorList>
    </citation>
    <scope>NUCLEOTIDE SEQUENCE [LARGE SCALE GENOMIC DNA]</scope>
    <source>
        <strain evidence="11">MFLUCC 19-0629</strain>
    </source>
</reference>
<accession>A0AAX6MDK2</accession>
<evidence type="ECO:0000256" key="3">
    <source>
        <dbReference type="ARBA" id="ARBA00022454"/>
    </source>
</evidence>
<evidence type="ECO:0000256" key="5">
    <source>
        <dbReference type="ARBA" id="ARBA00022776"/>
    </source>
</evidence>
<feature type="compositionally biased region" description="Low complexity" evidence="10">
    <location>
        <begin position="67"/>
        <end position="78"/>
    </location>
</feature>
<feature type="region of interest" description="Disordered" evidence="10">
    <location>
        <begin position="354"/>
        <end position="409"/>
    </location>
</feature>
<proteinExistence type="inferred from homology"/>
<feature type="compositionally biased region" description="Low complexity" evidence="10">
    <location>
        <begin position="391"/>
        <end position="400"/>
    </location>
</feature>
<keyword evidence="12" id="KW-1185">Reference proteome</keyword>
<dbReference type="Pfam" id="PF05859">
    <property type="entry name" value="Mis12"/>
    <property type="match status" value="1"/>
</dbReference>
<keyword evidence="4" id="KW-0132">Cell division</keyword>
<dbReference type="GO" id="GO:0051382">
    <property type="term" value="P:kinetochore assembly"/>
    <property type="evidence" value="ECO:0007669"/>
    <property type="project" value="TreeGrafter"/>
</dbReference>
<gene>
    <name evidence="11" type="ORF">Daesc_008598</name>
</gene>
<sequence>MTTPTNSDAELLTEHFGYPPISLIDDIINSVNVLAERALNSVEQGLLNAPPATIGFKPPKSTSRNAQKQQQQQQQQQQDPAEAAKTEIESGTHQLETLLCASIDRNFDKFEIYVLRNIFTVRPPDVRNWIRLSHYDGLDLASVANPSDQAPSLDSINHLRRKLRESMRLNALLTAERARNEKLLAELQDIVGISPSQVKTEKTASATGASSSSSPSNAQAQAQAQSSSATKNSPFAFLHRKGSLTAGGSEAPLSTTTAFTLSQMQALRALSTSLRTIAPDLVPSSSSPHASSEAMDIDNEDGHKDKDKDGKDGRKSWRRERLEYVEGATRRYLETVEGLELGRHGEVRDGEWQGEGRNLARDEVGGLEGVITLLGGDEEGEEQQGGGGDSGAARRAGSGSSRDDRMDES</sequence>
<keyword evidence="9" id="KW-0137">Centromere</keyword>
<feature type="region of interest" description="Disordered" evidence="10">
    <location>
        <begin position="279"/>
        <end position="314"/>
    </location>
</feature>
<dbReference type="InterPro" id="IPR008685">
    <property type="entry name" value="Centromere_Mis12"/>
</dbReference>
<keyword evidence="5" id="KW-0498">Mitosis</keyword>
<comment type="subcellular location">
    <subcellularLocation>
        <location evidence="1">Chromosome</location>
        <location evidence="1">Centromere</location>
        <location evidence="1">Kinetochore</location>
    </subcellularLocation>
</comment>
<dbReference type="GO" id="GO:0000444">
    <property type="term" value="C:MIS12/MIND type complex"/>
    <property type="evidence" value="ECO:0007669"/>
    <property type="project" value="TreeGrafter"/>
</dbReference>
<evidence type="ECO:0000256" key="4">
    <source>
        <dbReference type="ARBA" id="ARBA00022618"/>
    </source>
</evidence>
<evidence type="ECO:0000256" key="9">
    <source>
        <dbReference type="ARBA" id="ARBA00023328"/>
    </source>
</evidence>
<keyword evidence="6" id="KW-0995">Kinetochore</keyword>
<evidence type="ECO:0000256" key="1">
    <source>
        <dbReference type="ARBA" id="ARBA00004629"/>
    </source>
</evidence>
<evidence type="ECO:0000256" key="10">
    <source>
        <dbReference type="SAM" id="MobiDB-lite"/>
    </source>
</evidence>
<feature type="compositionally biased region" description="Low complexity" evidence="10">
    <location>
        <begin position="204"/>
        <end position="229"/>
    </location>
</feature>
<keyword evidence="3" id="KW-0158">Chromosome</keyword>
<evidence type="ECO:0000313" key="12">
    <source>
        <dbReference type="Proteomes" id="UP001369815"/>
    </source>
</evidence>
<dbReference type="AlphaFoldDB" id="A0AAX6MDK2"/>
<comment type="similarity">
    <text evidence="2">Belongs to the mis12 family.</text>
</comment>
<feature type="compositionally biased region" description="Low complexity" evidence="10">
    <location>
        <begin position="283"/>
        <end position="292"/>
    </location>
</feature>
<name>A0AAX6MDK2_9PEZI</name>
<organism evidence="11 12">
    <name type="scientific">Daldinia eschscholtzii</name>
    <dbReference type="NCBI Taxonomy" id="292717"/>
    <lineage>
        <taxon>Eukaryota</taxon>
        <taxon>Fungi</taxon>
        <taxon>Dikarya</taxon>
        <taxon>Ascomycota</taxon>
        <taxon>Pezizomycotina</taxon>
        <taxon>Sordariomycetes</taxon>
        <taxon>Xylariomycetidae</taxon>
        <taxon>Xylariales</taxon>
        <taxon>Hypoxylaceae</taxon>
        <taxon>Daldinia</taxon>
    </lineage>
</organism>
<feature type="region of interest" description="Disordered" evidence="10">
    <location>
        <begin position="49"/>
        <end position="88"/>
    </location>
</feature>
<dbReference type="Proteomes" id="UP001369815">
    <property type="component" value="Unassembled WGS sequence"/>
</dbReference>
<comment type="caution">
    <text evidence="11">The sequence shown here is derived from an EMBL/GenBank/DDBJ whole genome shotgun (WGS) entry which is preliminary data.</text>
</comment>
<evidence type="ECO:0000256" key="2">
    <source>
        <dbReference type="ARBA" id="ARBA00008643"/>
    </source>
</evidence>
<evidence type="ECO:0000256" key="7">
    <source>
        <dbReference type="ARBA" id="ARBA00023054"/>
    </source>
</evidence>
<feature type="compositionally biased region" description="Basic and acidic residues" evidence="10">
    <location>
        <begin position="300"/>
        <end position="314"/>
    </location>
</feature>
<dbReference type="PANTHER" id="PTHR14527">
    <property type="entry name" value="PROTEIN MIS12 HOMOLOG"/>
    <property type="match status" value="1"/>
</dbReference>
<dbReference type="GO" id="GO:0000070">
    <property type="term" value="P:mitotic sister chromatid segregation"/>
    <property type="evidence" value="ECO:0007669"/>
    <property type="project" value="TreeGrafter"/>
</dbReference>